<dbReference type="Pfam" id="PF16119">
    <property type="entry name" value="DUF4835"/>
    <property type="match status" value="1"/>
</dbReference>
<dbReference type="EMBL" id="CP044016">
    <property type="protein sequence ID" value="QES89349.1"/>
    <property type="molecule type" value="Genomic_DNA"/>
</dbReference>
<evidence type="ECO:0000313" key="2">
    <source>
        <dbReference type="Proteomes" id="UP000292424"/>
    </source>
</evidence>
<reference evidence="1 2" key="1">
    <citation type="submission" date="2019-09" db="EMBL/GenBank/DDBJ databases">
        <title>Complete genome sequence of Arachidicoccus sp. B3-10 isolated from apple orchard soil.</title>
        <authorList>
            <person name="Kim H.S."/>
            <person name="Han K.-I."/>
            <person name="Suh M.K."/>
            <person name="Lee K.C."/>
            <person name="Eom M.K."/>
            <person name="Kim J.-S."/>
            <person name="Kang S.W."/>
            <person name="Sin Y."/>
            <person name="Lee J.-S."/>
        </authorList>
    </citation>
    <scope>NUCLEOTIDE SEQUENCE [LARGE SCALE GENOMIC DNA]</scope>
    <source>
        <strain evidence="1 2">B3-10</strain>
    </source>
</reference>
<dbReference type="KEGG" id="arac:E0W69_011975"/>
<organism evidence="1 2">
    <name type="scientific">Rhizosphaericola mali</name>
    <dbReference type="NCBI Taxonomy" id="2545455"/>
    <lineage>
        <taxon>Bacteria</taxon>
        <taxon>Pseudomonadati</taxon>
        <taxon>Bacteroidota</taxon>
        <taxon>Chitinophagia</taxon>
        <taxon>Chitinophagales</taxon>
        <taxon>Chitinophagaceae</taxon>
        <taxon>Rhizosphaericola</taxon>
    </lineage>
</organism>
<proteinExistence type="predicted"/>
<dbReference type="InterPro" id="IPR032274">
    <property type="entry name" value="DUF4835"/>
</dbReference>
<keyword evidence="2" id="KW-1185">Reference proteome</keyword>
<dbReference type="AlphaFoldDB" id="A0A5P2G5C5"/>
<evidence type="ECO:0000313" key="1">
    <source>
        <dbReference type="EMBL" id="QES89349.1"/>
    </source>
</evidence>
<dbReference type="OrthoDB" id="9773381at2"/>
<dbReference type="Proteomes" id="UP000292424">
    <property type="component" value="Chromosome"/>
</dbReference>
<accession>A0A5P2G5C5</accession>
<sequence length="319" mass="36553">MGSVNRLFKLHISPQIKFAILFSGLLLCTLYSYSQEFNAKVTVLSQQVQSTISKSIFTNLQTQLTNLINNKAWTKDKYSQQERILCNFILNISSADNEGYMKGVLTVQAARPIYNSTYTSQLFNYQDNDIVFRYLPNQNMDFNENRITGTDPLVSNLTAVFAFYLDVILGYNYDSFGLNEGIPYFKKAQNIVVSAPTSTDITGWQSFNSLRNRYWISENANNQRYNVLHNIIYNYFRNGLDNMYSNKNQAQSSLYQTLSQLQQLNVQNPNTMFVQLFTQLRSPEFLGIFTAADQQTKSSAKSLLMDLDPANSSKYDSNL</sequence>
<name>A0A5P2G5C5_9BACT</name>
<protein>
    <submittedName>
        <fullName evidence="1">DUF4835 family protein</fullName>
    </submittedName>
</protein>
<gene>
    <name evidence="1" type="ORF">E0W69_011975</name>
</gene>